<comment type="similarity">
    <text evidence="1 2">Belongs to the small heat shock protein (HSP20) family.</text>
</comment>
<name>A0AA35CLM5_9FIRM</name>
<dbReference type="InterPro" id="IPR031107">
    <property type="entry name" value="Small_HSP"/>
</dbReference>
<dbReference type="Pfam" id="PF00011">
    <property type="entry name" value="HSP20"/>
    <property type="match status" value="1"/>
</dbReference>
<gene>
    <name evidence="4" type="ORF">caldi_06350</name>
</gene>
<evidence type="ECO:0000313" key="5">
    <source>
        <dbReference type="Proteomes" id="UP001163687"/>
    </source>
</evidence>
<dbReference type="InterPro" id="IPR002068">
    <property type="entry name" value="A-crystallin/Hsp20_dom"/>
</dbReference>
<dbReference type="CDD" id="cd06464">
    <property type="entry name" value="ACD_sHsps-like"/>
    <property type="match status" value="1"/>
</dbReference>
<dbReference type="AlphaFoldDB" id="A0AA35CLM5"/>
<sequence length="145" mass="16998">MSLIRPDPFEQWFREMRQFFERPFTLVPLPFMREGREFAPAVEVYEQGEEIVVRAELPGVSKDQVEVRVNPDSVEIRGEVRQEVTREQAGYYVSERRYGNFHRVVPFHVPVDPDSATARFHEGLLTVRVRKVKDEGRGRRVPIEG</sequence>
<organism evidence="4 5">
    <name type="scientific">Caldinitratiruptor microaerophilus</name>
    <dbReference type="NCBI Taxonomy" id="671077"/>
    <lineage>
        <taxon>Bacteria</taxon>
        <taxon>Bacillati</taxon>
        <taxon>Bacillota</taxon>
        <taxon>Clostridia</taxon>
        <taxon>Eubacteriales</taxon>
        <taxon>Symbiobacteriaceae</taxon>
        <taxon>Caldinitratiruptor</taxon>
    </lineage>
</organism>
<dbReference type="Proteomes" id="UP001163687">
    <property type="component" value="Chromosome"/>
</dbReference>
<feature type="domain" description="SHSP" evidence="3">
    <location>
        <begin position="33"/>
        <end position="145"/>
    </location>
</feature>
<dbReference type="SUPFAM" id="SSF49764">
    <property type="entry name" value="HSP20-like chaperones"/>
    <property type="match status" value="1"/>
</dbReference>
<reference evidence="4" key="1">
    <citation type="submission" date="2022-03" db="EMBL/GenBank/DDBJ databases">
        <title>Complete genome sequence of Caldinitratiruptor microaerophilus.</title>
        <authorList>
            <person name="Mukaiyama R."/>
            <person name="Nishiyama T."/>
            <person name="Ueda K."/>
        </authorList>
    </citation>
    <scope>NUCLEOTIDE SEQUENCE</scope>
    <source>
        <strain evidence="4">JCM 16183</strain>
    </source>
</reference>
<dbReference type="EMBL" id="AP025628">
    <property type="protein sequence ID" value="BDG59545.1"/>
    <property type="molecule type" value="Genomic_DNA"/>
</dbReference>
<proteinExistence type="inferred from homology"/>
<dbReference type="KEGG" id="cmic:caldi_06350"/>
<dbReference type="PROSITE" id="PS01031">
    <property type="entry name" value="SHSP"/>
    <property type="match status" value="1"/>
</dbReference>
<accession>A0AA35CLM5</accession>
<dbReference type="InterPro" id="IPR008978">
    <property type="entry name" value="HSP20-like_chaperone"/>
</dbReference>
<evidence type="ECO:0000256" key="1">
    <source>
        <dbReference type="PROSITE-ProRule" id="PRU00285"/>
    </source>
</evidence>
<dbReference type="RefSeq" id="WP_264843665.1">
    <property type="nucleotide sequence ID" value="NZ_AP025628.1"/>
</dbReference>
<dbReference type="PANTHER" id="PTHR11527">
    <property type="entry name" value="HEAT-SHOCK PROTEIN 20 FAMILY MEMBER"/>
    <property type="match status" value="1"/>
</dbReference>
<keyword evidence="5" id="KW-1185">Reference proteome</keyword>
<evidence type="ECO:0000256" key="2">
    <source>
        <dbReference type="RuleBase" id="RU003616"/>
    </source>
</evidence>
<dbReference type="Gene3D" id="2.60.40.790">
    <property type="match status" value="1"/>
</dbReference>
<evidence type="ECO:0000259" key="3">
    <source>
        <dbReference type="PROSITE" id="PS01031"/>
    </source>
</evidence>
<protein>
    <submittedName>
        <fullName evidence="4">Heat-shock protein Hsp20</fullName>
    </submittedName>
</protein>
<evidence type="ECO:0000313" key="4">
    <source>
        <dbReference type="EMBL" id="BDG59545.1"/>
    </source>
</evidence>